<proteinExistence type="predicted"/>
<sequence length="173" mass="20149">MLYEKQNRAKAEVRDWIAGLDWGQTIVLTLTFPPSIAATREGVEEQAAYFWNVVDKRIFGNRATYPKKAQRCNRLNVIEPGRYRDNYHCHSLVEVPMSSSAKPKYQTVDDMIDLLESVWKKKMSFNLDKVQCSMDVEEVGDFDYWNRYITKTITDKNTDAICHRTTWLEGLVA</sequence>
<accession>A0A917C1A7</accession>
<keyword evidence="2" id="KW-1185">Reference proteome</keyword>
<reference evidence="1" key="1">
    <citation type="journal article" date="2014" name="Int. J. Syst. Evol. Microbiol.">
        <title>Complete genome sequence of Corynebacterium casei LMG S-19264T (=DSM 44701T), isolated from a smear-ripened cheese.</title>
        <authorList>
            <consortium name="US DOE Joint Genome Institute (JGI-PGF)"/>
            <person name="Walter F."/>
            <person name="Albersmeier A."/>
            <person name="Kalinowski J."/>
            <person name="Ruckert C."/>
        </authorList>
    </citation>
    <scope>NUCLEOTIDE SEQUENCE</scope>
    <source>
        <strain evidence="1">CGMCC 1.15254</strain>
    </source>
</reference>
<evidence type="ECO:0000313" key="2">
    <source>
        <dbReference type="Proteomes" id="UP000632498"/>
    </source>
</evidence>
<dbReference type="AlphaFoldDB" id="A0A917C1A7"/>
<comment type="caution">
    <text evidence="1">The sequence shown here is derived from an EMBL/GenBank/DDBJ whole genome shotgun (WGS) entry which is preliminary data.</text>
</comment>
<organism evidence="1 2">
    <name type="scientific">Terasakiella brassicae</name>
    <dbReference type="NCBI Taxonomy" id="1634917"/>
    <lineage>
        <taxon>Bacteria</taxon>
        <taxon>Pseudomonadati</taxon>
        <taxon>Pseudomonadota</taxon>
        <taxon>Alphaproteobacteria</taxon>
        <taxon>Rhodospirillales</taxon>
        <taxon>Terasakiellaceae</taxon>
        <taxon>Terasakiella</taxon>
    </lineage>
</organism>
<gene>
    <name evidence="1" type="ORF">GCM10011332_19840</name>
</gene>
<reference evidence="1" key="2">
    <citation type="submission" date="2020-09" db="EMBL/GenBank/DDBJ databases">
        <authorList>
            <person name="Sun Q."/>
            <person name="Zhou Y."/>
        </authorList>
    </citation>
    <scope>NUCLEOTIDE SEQUENCE</scope>
    <source>
        <strain evidence="1">CGMCC 1.15254</strain>
    </source>
</reference>
<evidence type="ECO:0008006" key="3">
    <source>
        <dbReference type="Google" id="ProtNLM"/>
    </source>
</evidence>
<dbReference type="Proteomes" id="UP000632498">
    <property type="component" value="Unassembled WGS sequence"/>
</dbReference>
<protein>
    <recommendedName>
        <fullName evidence="3">Replication protein</fullName>
    </recommendedName>
</protein>
<dbReference type="RefSeq" id="WP_188664375.1">
    <property type="nucleotide sequence ID" value="NZ_BMHV01000012.1"/>
</dbReference>
<name>A0A917C1A7_9PROT</name>
<dbReference type="EMBL" id="BMHV01000012">
    <property type="protein sequence ID" value="GGF65770.1"/>
    <property type="molecule type" value="Genomic_DNA"/>
</dbReference>
<evidence type="ECO:0000313" key="1">
    <source>
        <dbReference type="EMBL" id="GGF65770.1"/>
    </source>
</evidence>